<feature type="domain" description="Nephrocystin 3-like N-terminal" evidence="2">
    <location>
        <begin position="96"/>
        <end position="244"/>
    </location>
</feature>
<evidence type="ECO:0000259" key="2">
    <source>
        <dbReference type="Pfam" id="PF24883"/>
    </source>
</evidence>
<reference evidence="3" key="1">
    <citation type="submission" date="2022-07" db="EMBL/GenBank/DDBJ databases">
        <title>Genome Sequence of Leucocoprinus birnbaumii.</title>
        <authorList>
            <person name="Buettner E."/>
        </authorList>
    </citation>
    <scope>NUCLEOTIDE SEQUENCE</scope>
    <source>
        <strain evidence="3">VT141</strain>
    </source>
</reference>
<sequence length="607" mass="68313">MSDSPSPSLHFETFRGASNFSVNELNQTDNSVHFNLNKTPGRPGLERLLAHSMRDAFHDSSDRWPPPQCHYNSRQGLRIKITDWATGREAQPKLAEVLLWMYGPFGVGKSAIAQTCADTLAEEDALGGSLFFSRPNNRNNPNYVFPSLVYQFALNSPEFANLVDQIIQKRPTLLTAARRIQFEELIVKPLREAAAKDPRIKQWTVILDGLDEVEGIDAQCDIINIVAASIRDSTTPFRWLIVSRPEPHIQRAMRAEGVAPLLSELDIPLSPKDDHEILKFFTIEVGNIRKQYNLPASWCSEAELATLVRFASGLWICVHTVVRFIGSSKSLGPTEQLRLVLSVAEKSSSRSSTNPLAAMDPFYDLIMQQIPSDVVSTIRKILLLNKVFPTHMAEINHVLELANVLGLSPEGFYAACNFLQSVLSIRDHSEKAKTIRFYHASFMDYMSDKQRSTEFCIYGDCLEELQQEVIRRINDIHSQSQGNTPVTTIPFPRPPPHNKDDPFLVYCPLVRALFPLCEEPNCVVSPSTADLLMNVQFSRIPELLKNSPCNWIGPHVVPFMGNLPIEYRDKIIRRSFTMSIPGVRWSAKPGSYILGQGKGKLVCRETL</sequence>
<dbReference type="PANTHER" id="PTHR10039:SF14">
    <property type="entry name" value="NACHT DOMAIN-CONTAINING PROTEIN"/>
    <property type="match status" value="1"/>
</dbReference>
<comment type="caution">
    <text evidence="3">The sequence shown here is derived from an EMBL/GenBank/DDBJ whole genome shotgun (WGS) entry which is preliminary data.</text>
</comment>
<proteinExistence type="predicted"/>
<accession>A0AAD5YKP3</accession>
<evidence type="ECO:0000313" key="4">
    <source>
        <dbReference type="Proteomes" id="UP001213000"/>
    </source>
</evidence>
<dbReference type="InterPro" id="IPR027417">
    <property type="entry name" value="P-loop_NTPase"/>
</dbReference>
<dbReference type="PANTHER" id="PTHR10039">
    <property type="entry name" value="AMELOGENIN"/>
    <property type="match status" value="1"/>
</dbReference>
<organism evidence="3 4">
    <name type="scientific">Leucocoprinus birnbaumii</name>
    <dbReference type="NCBI Taxonomy" id="56174"/>
    <lineage>
        <taxon>Eukaryota</taxon>
        <taxon>Fungi</taxon>
        <taxon>Dikarya</taxon>
        <taxon>Basidiomycota</taxon>
        <taxon>Agaricomycotina</taxon>
        <taxon>Agaricomycetes</taxon>
        <taxon>Agaricomycetidae</taxon>
        <taxon>Agaricales</taxon>
        <taxon>Agaricineae</taxon>
        <taxon>Agaricaceae</taxon>
        <taxon>Leucocoprinus</taxon>
    </lineage>
</organism>
<dbReference type="Pfam" id="PF24883">
    <property type="entry name" value="NPHP3_N"/>
    <property type="match status" value="1"/>
</dbReference>
<dbReference type="InterPro" id="IPR056884">
    <property type="entry name" value="NPHP3-like_N"/>
</dbReference>
<keyword evidence="1" id="KW-0677">Repeat</keyword>
<dbReference type="Proteomes" id="UP001213000">
    <property type="component" value="Unassembled WGS sequence"/>
</dbReference>
<evidence type="ECO:0000313" key="3">
    <source>
        <dbReference type="EMBL" id="KAJ3559914.1"/>
    </source>
</evidence>
<dbReference type="EMBL" id="JANIEX010001266">
    <property type="protein sequence ID" value="KAJ3559914.1"/>
    <property type="molecule type" value="Genomic_DNA"/>
</dbReference>
<dbReference type="AlphaFoldDB" id="A0AAD5YKP3"/>
<dbReference type="Gene3D" id="3.40.50.300">
    <property type="entry name" value="P-loop containing nucleotide triphosphate hydrolases"/>
    <property type="match status" value="1"/>
</dbReference>
<name>A0AAD5YKP3_9AGAR</name>
<keyword evidence="4" id="KW-1185">Reference proteome</keyword>
<protein>
    <recommendedName>
        <fullName evidence="2">Nephrocystin 3-like N-terminal domain-containing protein</fullName>
    </recommendedName>
</protein>
<evidence type="ECO:0000256" key="1">
    <source>
        <dbReference type="ARBA" id="ARBA00022737"/>
    </source>
</evidence>
<dbReference type="SUPFAM" id="SSF52540">
    <property type="entry name" value="P-loop containing nucleoside triphosphate hydrolases"/>
    <property type="match status" value="1"/>
</dbReference>
<gene>
    <name evidence="3" type="ORF">NP233_g11143</name>
</gene>